<dbReference type="EMBL" id="JARPUR010000002">
    <property type="protein sequence ID" value="KAK4883238.1"/>
    <property type="molecule type" value="Genomic_DNA"/>
</dbReference>
<name>A0AAN7PE78_9COLE</name>
<dbReference type="InterPro" id="IPR010920">
    <property type="entry name" value="LSM_dom_sf"/>
</dbReference>
<dbReference type="InterPro" id="IPR039267">
    <property type="entry name" value="Lsm11"/>
</dbReference>
<dbReference type="Gene3D" id="2.30.30.100">
    <property type="match status" value="1"/>
</dbReference>
<evidence type="ECO:0000313" key="1">
    <source>
        <dbReference type="EMBL" id="KAK4883238.1"/>
    </source>
</evidence>
<dbReference type="GO" id="GO:0005683">
    <property type="term" value="C:U7 snRNP"/>
    <property type="evidence" value="ECO:0007669"/>
    <property type="project" value="TreeGrafter"/>
</dbReference>
<proteinExistence type="predicted"/>
<dbReference type="InterPro" id="IPR034109">
    <property type="entry name" value="Lsm11_M"/>
</dbReference>
<accession>A0AAN7PE78</accession>
<evidence type="ECO:0008006" key="3">
    <source>
        <dbReference type="Google" id="ProtNLM"/>
    </source>
</evidence>
<comment type="caution">
    <text evidence="1">The sequence shown here is derived from an EMBL/GenBank/DDBJ whole genome shotgun (WGS) entry which is preliminary data.</text>
</comment>
<dbReference type="PANTHER" id="PTHR21415:SF1">
    <property type="entry name" value="U7 SNRNA-ASSOCIATED SM-LIKE PROTEIN LSM11"/>
    <property type="match status" value="1"/>
</dbReference>
<protein>
    <recommendedName>
        <fullName evidence="3">LSM domain-containing protein</fullName>
    </recommendedName>
</protein>
<gene>
    <name evidence="1" type="ORF">RN001_006557</name>
</gene>
<dbReference type="GO" id="GO:0006398">
    <property type="term" value="P:mRNA 3'-end processing by stem-loop binding and cleavage"/>
    <property type="evidence" value="ECO:0007669"/>
    <property type="project" value="TreeGrafter"/>
</dbReference>
<dbReference type="CDD" id="cd01739">
    <property type="entry name" value="LSm11_M"/>
    <property type="match status" value="1"/>
</dbReference>
<dbReference type="SUPFAM" id="SSF50182">
    <property type="entry name" value="Sm-like ribonucleoproteins"/>
    <property type="match status" value="1"/>
</dbReference>
<dbReference type="Proteomes" id="UP001353858">
    <property type="component" value="Unassembled WGS sequence"/>
</dbReference>
<sequence length="258" mass="29589">MADKAPDDSEIDEKHKKYDPTLDFYSENFDPLKALTTPGVTPPVINAKIFDNLSKYDQFYKDPSRQEIINAGGLNKEVQQLPERRWLSHQLPVPNEYKKKRRNLLTRMEVMTGPLQLLKKCKDEHIQIKVWTRHSHGIRGYCIGYVVLFDKHWNLALEDVNEVWTRPKRRKIPAGMGALALYIRLQMSSSDKYTPTGSFDTEDLNIGRDTPGSCRTQTTEANGLVHLQANLGSRNYTTSASNVRNEYAEYFSGREAVP</sequence>
<evidence type="ECO:0000313" key="2">
    <source>
        <dbReference type="Proteomes" id="UP001353858"/>
    </source>
</evidence>
<dbReference type="PANTHER" id="PTHR21415">
    <property type="entry name" value="U7 SNRNA-ASSOCIATED SM-LIKE PROTEIN LSM11"/>
    <property type="match status" value="1"/>
</dbReference>
<keyword evidence="2" id="KW-1185">Reference proteome</keyword>
<dbReference type="GO" id="GO:0071209">
    <property type="term" value="F:U7 snRNA binding"/>
    <property type="evidence" value="ECO:0007669"/>
    <property type="project" value="InterPro"/>
</dbReference>
<dbReference type="AlphaFoldDB" id="A0AAN7PE78"/>
<reference evidence="2" key="1">
    <citation type="submission" date="2023-01" db="EMBL/GenBank/DDBJ databases">
        <title>Key to firefly adult light organ development and bioluminescence: homeobox transcription factors regulate luciferase expression and transportation to peroxisome.</title>
        <authorList>
            <person name="Fu X."/>
        </authorList>
    </citation>
    <scope>NUCLEOTIDE SEQUENCE [LARGE SCALE GENOMIC DNA]</scope>
</reference>
<organism evidence="1 2">
    <name type="scientific">Aquatica leii</name>
    <dbReference type="NCBI Taxonomy" id="1421715"/>
    <lineage>
        <taxon>Eukaryota</taxon>
        <taxon>Metazoa</taxon>
        <taxon>Ecdysozoa</taxon>
        <taxon>Arthropoda</taxon>
        <taxon>Hexapoda</taxon>
        <taxon>Insecta</taxon>
        <taxon>Pterygota</taxon>
        <taxon>Neoptera</taxon>
        <taxon>Endopterygota</taxon>
        <taxon>Coleoptera</taxon>
        <taxon>Polyphaga</taxon>
        <taxon>Elateriformia</taxon>
        <taxon>Elateroidea</taxon>
        <taxon>Lampyridae</taxon>
        <taxon>Luciolinae</taxon>
        <taxon>Aquatica</taxon>
    </lineage>
</organism>